<reference evidence="1 2" key="1">
    <citation type="submission" date="2024-05" db="EMBL/GenBank/DDBJ databases">
        <title>Genome sequencing and assembly of Indian major carp, Cirrhinus mrigala (Hamilton, 1822).</title>
        <authorList>
            <person name="Mohindra V."/>
            <person name="Chowdhury L.M."/>
            <person name="Lal K."/>
            <person name="Jena J.K."/>
        </authorList>
    </citation>
    <scope>NUCLEOTIDE SEQUENCE [LARGE SCALE GENOMIC DNA]</scope>
    <source>
        <strain evidence="1">CM1030</strain>
        <tissue evidence="1">Blood</tissue>
    </source>
</reference>
<dbReference type="AlphaFoldDB" id="A0ABD0PZK4"/>
<feature type="non-terminal residue" evidence="1">
    <location>
        <position position="1"/>
    </location>
</feature>
<evidence type="ECO:0000313" key="2">
    <source>
        <dbReference type="Proteomes" id="UP001529510"/>
    </source>
</evidence>
<dbReference type="EMBL" id="JAMKFB020000013">
    <property type="protein sequence ID" value="KAL0178021.1"/>
    <property type="molecule type" value="Genomic_DNA"/>
</dbReference>
<accession>A0ABD0PZK4</accession>
<name>A0ABD0PZK4_CIRMR</name>
<comment type="caution">
    <text evidence="1">The sequence shown here is derived from an EMBL/GenBank/DDBJ whole genome shotgun (WGS) entry which is preliminary data.</text>
</comment>
<sequence length="53" mass="5399">FIRSNEGAVTTCPISPQTVMSVTCQPSLAPAVPRGSVAPATCPFNQNDPGVAL</sequence>
<protein>
    <submittedName>
        <fullName evidence="1">Uncharacterized protein</fullName>
    </submittedName>
</protein>
<gene>
    <name evidence="1" type="ORF">M9458_026915</name>
</gene>
<dbReference type="Proteomes" id="UP001529510">
    <property type="component" value="Unassembled WGS sequence"/>
</dbReference>
<proteinExistence type="predicted"/>
<organism evidence="1 2">
    <name type="scientific">Cirrhinus mrigala</name>
    <name type="common">Mrigala</name>
    <dbReference type="NCBI Taxonomy" id="683832"/>
    <lineage>
        <taxon>Eukaryota</taxon>
        <taxon>Metazoa</taxon>
        <taxon>Chordata</taxon>
        <taxon>Craniata</taxon>
        <taxon>Vertebrata</taxon>
        <taxon>Euteleostomi</taxon>
        <taxon>Actinopterygii</taxon>
        <taxon>Neopterygii</taxon>
        <taxon>Teleostei</taxon>
        <taxon>Ostariophysi</taxon>
        <taxon>Cypriniformes</taxon>
        <taxon>Cyprinidae</taxon>
        <taxon>Labeoninae</taxon>
        <taxon>Labeonini</taxon>
        <taxon>Cirrhinus</taxon>
    </lineage>
</organism>
<evidence type="ECO:0000313" key="1">
    <source>
        <dbReference type="EMBL" id="KAL0178021.1"/>
    </source>
</evidence>
<feature type="non-terminal residue" evidence="1">
    <location>
        <position position="53"/>
    </location>
</feature>
<keyword evidence="2" id="KW-1185">Reference proteome</keyword>